<gene>
    <name evidence="2" type="ORF">GCM10023143_22410</name>
</gene>
<name>A0ABP8FWS3_9BACT</name>
<dbReference type="EMBL" id="BAABFN010000005">
    <property type="protein sequence ID" value="GAA4312625.1"/>
    <property type="molecule type" value="Genomic_DNA"/>
</dbReference>
<reference evidence="3" key="1">
    <citation type="journal article" date="2019" name="Int. J. Syst. Evol. Microbiol.">
        <title>The Global Catalogue of Microorganisms (GCM) 10K type strain sequencing project: providing services to taxonomists for standard genome sequencing and annotation.</title>
        <authorList>
            <consortium name="The Broad Institute Genomics Platform"/>
            <consortium name="The Broad Institute Genome Sequencing Center for Infectious Disease"/>
            <person name="Wu L."/>
            <person name="Ma J."/>
        </authorList>
    </citation>
    <scope>NUCLEOTIDE SEQUENCE [LARGE SCALE GENOMIC DNA]</scope>
    <source>
        <strain evidence="3">JCM 17664</strain>
    </source>
</reference>
<proteinExistence type="predicted"/>
<dbReference type="Proteomes" id="UP001501207">
    <property type="component" value="Unassembled WGS sequence"/>
</dbReference>
<dbReference type="Pfam" id="PF13568">
    <property type="entry name" value="OMP_b-brl_2"/>
    <property type="match status" value="1"/>
</dbReference>
<evidence type="ECO:0000259" key="1">
    <source>
        <dbReference type="Pfam" id="PF13568"/>
    </source>
</evidence>
<sequence length="183" mass="20010">MTAGAYAQGSVRFGVKAGANLNKLDGKGYKDGFNFNYHLGPYVQLNFSDRFGIQPELIFSQSTAKSGEQFSDIYPDGKDLKNIKLNYLSIPILANIGLGGEHFKLQVGPQYGIAVSKDKTLFENGKDAFKSGDFSAVAGLWLDLPFGLNVSGRYIIGLSNISDLPEEEKWHNQAIQLGVGYTF</sequence>
<evidence type="ECO:0000313" key="2">
    <source>
        <dbReference type="EMBL" id="GAA4312625.1"/>
    </source>
</evidence>
<feature type="domain" description="Outer membrane protein beta-barrel" evidence="1">
    <location>
        <begin position="7"/>
        <end position="162"/>
    </location>
</feature>
<organism evidence="2 3">
    <name type="scientific">Compostibacter hankyongensis</name>
    <dbReference type="NCBI Taxonomy" id="1007089"/>
    <lineage>
        <taxon>Bacteria</taxon>
        <taxon>Pseudomonadati</taxon>
        <taxon>Bacteroidota</taxon>
        <taxon>Chitinophagia</taxon>
        <taxon>Chitinophagales</taxon>
        <taxon>Chitinophagaceae</taxon>
        <taxon>Compostibacter</taxon>
    </lineage>
</organism>
<accession>A0ABP8FWS3</accession>
<evidence type="ECO:0000313" key="3">
    <source>
        <dbReference type="Proteomes" id="UP001501207"/>
    </source>
</evidence>
<comment type="caution">
    <text evidence="2">The sequence shown here is derived from an EMBL/GenBank/DDBJ whole genome shotgun (WGS) entry which is preliminary data.</text>
</comment>
<keyword evidence="3" id="KW-1185">Reference proteome</keyword>
<dbReference type="InterPro" id="IPR025665">
    <property type="entry name" value="Beta-barrel_OMP_2"/>
</dbReference>
<protein>
    <submittedName>
        <fullName evidence="2">Porin family protein</fullName>
    </submittedName>
</protein>